<protein>
    <submittedName>
        <fullName evidence="2">Uncharacterized protein</fullName>
    </submittedName>
</protein>
<reference evidence="2 3" key="1">
    <citation type="submission" date="2016-10" db="EMBL/GenBank/DDBJ databases">
        <authorList>
            <person name="de Groot N.N."/>
        </authorList>
    </citation>
    <scope>NUCLEOTIDE SEQUENCE [LARGE SCALE GENOMIC DNA]</scope>
    <source>
        <strain evidence="2 3">DSM 19547</strain>
    </source>
</reference>
<gene>
    <name evidence="2" type="ORF">SAMN04488047_10673</name>
</gene>
<dbReference type="Proteomes" id="UP000199356">
    <property type="component" value="Unassembled WGS sequence"/>
</dbReference>
<feature type="transmembrane region" description="Helical" evidence="1">
    <location>
        <begin position="37"/>
        <end position="55"/>
    </location>
</feature>
<proteinExistence type="predicted"/>
<dbReference type="RefSeq" id="WP_093420820.1">
    <property type="nucleotide sequence ID" value="NZ_FOXA01000006.1"/>
</dbReference>
<evidence type="ECO:0000313" key="3">
    <source>
        <dbReference type="Proteomes" id="UP000199356"/>
    </source>
</evidence>
<evidence type="ECO:0000256" key="1">
    <source>
        <dbReference type="SAM" id="Phobius"/>
    </source>
</evidence>
<keyword evidence="3" id="KW-1185">Reference proteome</keyword>
<sequence>MFLELLGVIFAGASGALVVFAANRATGGRLPRWLMPAVAGLAMIAATISLEYTWYSRTVAALPEGLVIADTVEERAIYRPWTYLAPYTDRFVALDRTSVQTNPDRPGERIANLYFFGRWAPLRQVPVAFDCTRNRRAPLVEGAGIAPDGHIEGAGWMQAPADDPLLAAACTGV</sequence>
<accession>A0A1I5Q588</accession>
<name>A0A1I5Q588_9RHOB</name>
<keyword evidence="1" id="KW-0812">Transmembrane</keyword>
<dbReference type="EMBL" id="FOXA01000006">
    <property type="protein sequence ID" value="SFP41372.1"/>
    <property type="molecule type" value="Genomic_DNA"/>
</dbReference>
<evidence type="ECO:0000313" key="2">
    <source>
        <dbReference type="EMBL" id="SFP41372.1"/>
    </source>
</evidence>
<organism evidence="2 3">
    <name type="scientific">Tranquillimonas alkanivorans</name>
    <dbReference type="NCBI Taxonomy" id="441119"/>
    <lineage>
        <taxon>Bacteria</taxon>
        <taxon>Pseudomonadati</taxon>
        <taxon>Pseudomonadota</taxon>
        <taxon>Alphaproteobacteria</taxon>
        <taxon>Rhodobacterales</taxon>
        <taxon>Roseobacteraceae</taxon>
        <taxon>Tranquillimonas</taxon>
    </lineage>
</organism>
<dbReference type="STRING" id="441119.SAMN04488047_10673"/>
<dbReference type="AlphaFoldDB" id="A0A1I5Q588"/>
<keyword evidence="1" id="KW-0472">Membrane</keyword>
<dbReference type="OrthoDB" id="8601734at2"/>
<keyword evidence="1" id="KW-1133">Transmembrane helix</keyword>